<evidence type="ECO:0000313" key="3">
    <source>
        <dbReference type="Proteomes" id="UP000093111"/>
    </source>
</evidence>
<gene>
    <name evidence="2" type="ORF">ADU59_28650</name>
</gene>
<organism evidence="2 3">
    <name type="scientific">Pararhizobium polonicum</name>
    <dbReference type="NCBI Taxonomy" id="1612624"/>
    <lineage>
        <taxon>Bacteria</taxon>
        <taxon>Pseudomonadati</taxon>
        <taxon>Pseudomonadota</taxon>
        <taxon>Alphaproteobacteria</taxon>
        <taxon>Hyphomicrobiales</taxon>
        <taxon>Rhizobiaceae</taxon>
        <taxon>Rhizobium/Agrobacterium group</taxon>
        <taxon>Pararhizobium</taxon>
    </lineage>
</organism>
<comment type="caution">
    <text evidence="2">The sequence shown here is derived from an EMBL/GenBank/DDBJ whole genome shotgun (WGS) entry which is preliminary data.</text>
</comment>
<dbReference type="PANTHER" id="PTHR36440:SF1">
    <property type="entry name" value="PUTATIVE (AFU_ORTHOLOGUE AFUA_8G07350)-RELATED"/>
    <property type="match status" value="1"/>
</dbReference>
<dbReference type="Proteomes" id="UP000093111">
    <property type="component" value="Unassembled WGS sequence"/>
</dbReference>
<dbReference type="PANTHER" id="PTHR36440">
    <property type="entry name" value="PUTATIVE (AFU_ORTHOLOGUE AFUA_8G07350)-RELATED"/>
    <property type="match status" value="1"/>
</dbReference>
<evidence type="ECO:0000313" key="2">
    <source>
        <dbReference type="EMBL" id="OBZ92097.1"/>
    </source>
</evidence>
<dbReference type="Gene3D" id="2.60.120.10">
    <property type="entry name" value="Jelly Rolls"/>
    <property type="match status" value="1"/>
</dbReference>
<dbReference type="RefSeq" id="WP_068959134.1">
    <property type="nucleotide sequence ID" value="NZ_LGLV01000024.1"/>
</dbReference>
<dbReference type="InterPro" id="IPR053146">
    <property type="entry name" value="QDO-like"/>
</dbReference>
<feature type="domain" description="Cupin type-2" evidence="1">
    <location>
        <begin position="62"/>
        <end position="128"/>
    </location>
</feature>
<dbReference type="InterPro" id="IPR011051">
    <property type="entry name" value="RmlC_Cupin_sf"/>
</dbReference>
<sequence>MTDHSIKTIPSDQPLPADDLTRTLTVALPDDPSVPHISQAGNVYTILISGEQTEGRYCLIDMLVPDGGGPPPHRHDFEEMFTLLEGELEFTFRGETQTIRAPASVNIPANAPHRFANRSGQMAHMLCMCTPAGQEEFFLSVADRIPDRYSPAPKPDAMKQAEKKELMKTLAPKYRTEFLPPN</sequence>
<evidence type="ECO:0000259" key="1">
    <source>
        <dbReference type="Pfam" id="PF07883"/>
    </source>
</evidence>
<dbReference type="STRING" id="1612624.ADU59_28650"/>
<dbReference type="PATRIC" id="fig|1612624.7.peg.3909"/>
<dbReference type="SUPFAM" id="SSF51182">
    <property type="entry name" value="RmlC-like cupins"/>
    <property type="match status" value="1"/>
</dbReference>
<dbReference type="AlphaFoldDB" id="A0A1C7NSZ8"/>
<dbReference type="OrthoDB" id="6058at2"/>
<reference evidence="2 3" key="1">
    <citation type="journal article" date="2016" name="Syst. Appl. Microbiol.">
        <title>Pararhizobium polonicum sp. nov. isolated from tumors on stone fruit rootstocks.</title>
        <authorList>
            <person name="Pulawska J."/>
            <person name="Kuzmanovic N."/>
            <person name="Willems A."/>
            <person name="Pothier J.F."/>
        </authorList>
    </citation>
    <scope>NUCLEOTIDE SEQUENCE [LARGE SCALE GENOMIC DNA]</scope>
    <source>
        <strain evidence="2 3">F5.1</strain>
    </source>
</reference>
<dbReference type="InterPro" id="IPR013096">
    <property type="entry name" value="Cupin_2"/>
</dbReference>
<accession>A0A1C7NSZ8</accession>
<dbReference type="EMBL" id="LGLV01000024">
    <property type="protein sequence ID" value="OBZ92097.1"/>
    <property type="molecule type" value="Genomic_DNA"/>
</dbReference>
<name>A0A1C7NSZ8_9HYPH</name>
<dbReference type="InterPro" id="IPR014710">
    <property type="entry name" value="RmlC-like_jellyroll"/>
</dbReference>
<dbReference type="Pfam" id="PF07883">
    <property type="entry name" value="Cupin_2"/>
    <property type="match status" value="1"/>
</dbReference>
<protein>
    <submittedName>
        <fullName evidence="2">Cupin</fullName>
    </submittedName>
</protein>
<proteinExistence type="predicted"/>
<keyword evidence="3" id="KW-1185">Reference proteome</keyword>